<evidence type="ECO:0000313" key="1">
    <source>
        <dbReference type="EMBL" id="MDQ0429448.1"/>
    </source>
</evidence>
<dbReference type="EMBL" id="JAUSWB010000005">
    <property type="protein sequence ID" value="MDQ0429448.1"/>
    <property type="molecule type" value="Genomic_DNA"/>
</dbReference>
<evidence type="ECO:0000313" key="2">
    <source>
        <dbReference type="Proteomes" id="UP001241988"/>
    </source>
</evidence>
<proteinExistence type="predicted"/>
<dbReference type="Proteomes" id="UP001241988">
    <property type="component" value="Unassembled WGS sequence"/>
</dbReference>
<organism evidence="1 2">
    <name type="scientific">Planomicrobium stackebrandtii</name>
    <dbReference type="NCBI Taxonomy" id="253160"/>
    <lineage>
        <taxon>Bacteria</taxon>
        <taxon>Bacillati</taxon>
        <taxon>Bacillota</taxon>
        <taxon>Bacilli</taxon>
        <taxon>Bacillales</taxon>
        <taxon>Caryophanaceae</taxon>
        <taxon>Planomicrobium</taxon>
    </lineage>
</organism>
<sequence>MTTSKTRFKRLLRLNEIEFFQIEMSDTDKAAFLLYIDERWPANSQDGNKVSIYLISDFDLSDSSYEDVISFNNDLLGMKYNCSYVMDILRVKEEFDFNFPYDMLAISTYVQTLLTKLHSAKELPALKENDFNYLSQQMSAR</sequence>
<name>A0ABU0GVV6_9BACL</name>
<reference evidence="1 2" key="1">
    <citation type="submission" date="2023-07" db="EMBL/GenBank/DDBJ databases">
        <title>Genomic Encyclopedia of Type Strains, Phase IV (KMG-IV): sequencing the most valuable type-strain genomes for metagenomic binning, comparative biology and taxonomic classification.</title>
        <authorList>
            <person name="Goeker M."/>
        </authorList>
    </citation>
    <scope>NUCLEOTIDE SEQUENCE [LARGE SCALE GENOMIC DNA]</scope>
    <source>
        <strain evidence="1 2">DSM 16419</strain>
    </source>
</reference>
<accession>A0ABU0GVV6</accession>
<gene>
    <name evidence="1" type="ORF">QOZ98_002276</name>
</gene>
<protein>
    <submittedName>
        <fullName evidence="1">Uncharacterized protein</fullName>
    </submittedName>
</protein>
<comment type="caution">
    <text evidence="1">The sequence shown here is derived from an EMBL/GenBank/DDBJ whole genome shotgun (WGS) entry which is preliminary data.</text>
</comment>
<keyword evidence="2" id="KW-1185">Reference proteome</keyword>